<reference evidence="7 8" key="1">
    <citation type="submission" date="2016-12" db="EMBL/GenBank/DDBJ databases">
        <title>Trade-off between light-utilization and light-protection in marine flavobacteria.</title>
        <authorList>
            <person name="Kumagai Y."/>
            <person name="Yoshizawa S."/>
            <person name="Kogure K."/>
            <person name="Iwasaki W."/>
        </authorList>
    </citation>
    <scope>NUCLEOTIDE SEQUENCE [LARGE SCALE GENOMIC DNA]</scope>
    <source>
        <strain evidence="7 8">KCTC 22729</strain>
    </source>
</reference>
<feature type="domain" description="Exonuclease" evidence="6">
    <location>
        <begin position="30"/>
        <end position="198"/>
    </location>
</feature>
<evidence type="ECO:0000256" key="4">
    <source>
        <dbReference type="ARBA" id="ARBA00025483"/>
    </source>
</evidence>
<accession>A0A2S7WAN7</accession>
<comment type="caution">
    <text evidence="7">The sequence shown here is derived from an EMBL/GenBank/DDBJ whole genome shotgun (WGS) entry which is preliminary data.</text>
</comment>
<dbReference type="OrthoDB" id="9803913at2"/>
<keyword evidence="1" id="KW-0540">Nuclease</keyword>
<name>A0A2S7WAN7_9FLAO</name>
<evidence type="ECO:0000259" key="6">
    <source>
        <dbReference type="SMART" id="SM00479"/>
    </source>
</evidence>
<dbReference type="GO" id="GO:0003677">
    <property type="term" value="F:DNA binding"/>
    <property type="evidence" value="ECO:0007669"/>
    <property type="project" value="InterPro"/>
</dbReference>
<dbReference type="CDD" id="cd06127">
    <property type="entry name" value="DEDDh"/>
    <property type="match status" value="1"/>
</dbReference>
<dbReference type="NCBIfam" id="TIGR00573">
    <property type="entry name" value="dnaq"/>
    <property type="match status" value="1"/>
</dbReference>
<dbReference type="InterPro" id="IPR036397">
    <property type="entry name" value="RNaseH_sf"/>
</dbReference>
<evidence type="ECO:0000256" key="5">
    <source>
        <dbReference type="ARBA" id="ARBA00026073"/>
    </source>
</evidence>
<gene>
    <name evidence="7" type="ORF">BTO13_05280</name>
</gene>
<keyword evidence="3" id="KW-0269">Exonuclease</keyword>
<dbReference type="InterPro" id="IPR012337">
    <property type="entry name" value="RNaseH-like_sf"/>
</dbReference>
<dbReference type="FunFam" id="3.30.420.10:FF:000045">
    <property type="entry name" value="3'-5' exonuclease DinG"/>
    <property type="match status" value="1"/>
</dbReference>
<evidence type="ECO:0000256" key="3">
    <source>
        <dbReference type="ARBA" id="ARBA00022839"/>
    </source>
</evidence>
<dbReference type="Proteomes" id="UP000237608">
    <property type="component" value="Unassembled WGS sequence"/>
</dbReference>
<dbReference type="PANTHER" id="PTHR30231">
    <property type="entry name" value="DNA POLYMERASE III SUBUNIT EPSILON"/>
    <property type="match status" value="1"/>
</dbReference>
<proteinExistence type="predicted"/>
<dbReference type="GO" id="GO:0008408">
    <property type="term" value="F:3'-5' exonuclease activity"/>
    <property type="evidence" value="ECO:0007669"/>
    <property type="project" value="TreeGrafter"/>
</dbReference>
<dbReference type="InterPro" id="IPR006054">
    <property type="entry name" value="DnaQ"/>
</dbReference>
<dbReference type="GO" id="GO:0005829">
    <property type="term" value="C:cytosol"/>
    <property type="evidence" value="ECO:0007669"/>
    <property type="project" value="TreeGrafter"/>
</dbReference>
<protein>
    <recommendedName>
        <fullName evidence="6">Exonuclease domain-containing protein</fullName>
    </recommendedName>
</protein>
<dbReference type="PANTHER" id="PTHR30231:SF4">
    <property type="entry name" value="PROTEIN NEN2"/>
    <property type="match status" value="1"/>
</dbReference>
<dbReference type="GO" id="GO:0006260">
    <property type="term" value="P:DNA replication"/>
    <property type="evidence" value="ECO:0007669"/>
    <property type="project" value="InterPro"/>
</dbReference>
<dbReference type="RefSeq" id="WP_105045852.1">
    <property type="nucleotide sequence ID" value="NZ_CP150662.1"/>
</dbReference>
<comment type="function">
    <text evidence="4">DNA polymerase III is a complex, multichain enzyme responsible for most of the replicative synthesis in bacteria. The epsilon subunit contain the editing function and is a proofreading 3'-5' exonuclease.</text>
</comment>
<dbReference type="Pfam" id="PF00929">
    <property type="entry name" value="RNase_T"/>
    <property type="match status" value="1"/>
</dbReference>
<evidence type="ECO:0000313" key="7">
    <source>
        <dbReference type="EMBL" id="PQJ74704.1"/>
    </source>
</evidence>
<dbReference type="SMART" id="SM00479">
    <property type="entry name" value="EXOIII"/>
    <property type="match status" value="1"/>
</dbReference>
<dbReference type="InterPro" id="IPR013520">
    <property type="entry name" value="Ribonucl_H"/>
</dbReference>
<dbReference type="EMBL" id="MSCL01000001">
    <property type="protein sequence ID" value="PQJ74704.1"/>
    <property type="molecule type" value="Genomic_DNA"/>
</dbReference>
<comment type="subunit">
    <text evidence="5">DNA polymerase III contains a core (composed of alpha, epsilon and theta chains) that associates with a tau subunit. This core dimerizes to form the POLIII' complex. PolIII' associates with the gamma complex (composed of gamma, delta, delta', psi and chi chains) and with the beta chain to form the complete DNA polymerase III complex.</text>
</comment>
<keyword evidence="2" id="KW-0378">Hydrolase</keyword>
<dbReference type="Gene3D" id="3.30.420.10">
    <property type="entry name" value="Ribonuclease H-like superfamily/Ribonuclease H"/>
    <property type="match status" value="1"/>
</dbReference>
<evidence type="ECO:0000313" key="8">
    <source>
        <dbReference type="Proteomes" id="UP000237608"/>
    </source>
</evidence>
<keyword evidence="8" id="KW-1185">Reference proteome</keyword>
<dbReference type="SUPFAM" id="SSF53098">
    <property type="entry name" value="Ribonuclease H-like"/>
    <property type="match status" value="1"/>
</dbReference>
<evidence type="ECO:0000256" key="1">
    <source>
        <dbReference type="ARBA" id="ARBA00022722"/>
    </source>
</evidence>
<dbReference type="GO" id="GO:0003887">
    <property type="term" value="F:DNA-directed DNA polymerase activity"/>
    <property type="evidence" value="ECO:0007669"/>
    <property type="project" value="InterPro"/>
</dbReference>
<organism evidence="7 8">
    <name type="scientific">Polaribacter gangjinensis</name>
    <dbReference type="NCBI Taxonomy" id="574710"/>
    <lineage>
        <taxon>Bacteria</taxon>
        <taxon>Pseudomonadati</taxon>
        <taxon>Bacteroidota</taxon>
        <taxon>Flavobacteriia</taxon>
        <taxon>Flavobacteriales</taxon>
        <taxon>Flavobacteriaceae</taxon>
    </lineage>
</organism>
<dbReference type="AlphaFoldDB" id="A0A2S7WAN7"/>
<sequence length="217" mass="25012">MFFRKKYPPFWEEYLSHFKNDSKKTFSEIRFVILDTETTGLNIKHDKILSIGAIAVKNESINVADSFECFVKQAIFDKNTVEIHGIRKYDSQKIAEEKAIQDFLKFIKNAVLVGHHINFDIEMLNNSLSKMGVPKLKNILLDTGNLHKKTLLDTTDHHFSLDELIKMYKITPHDRHNALGDAMITAQLFLKITKKLSKNNTLSIAYLKRPAKHIGLI</sequence>
<evidence type="ECO:0000256" key="2">
    <source>
        <dbReference type="ARBA" id="ARBA00022801"/>
    </source>
</evidence>